<evidence type="ECO:0008006" key="3">
    <source>
        <dbReference type="Google" id="ProtNLM"/>
    </source>
</evidence>
<gene>
    <name evidence="1" type="ORF">HHI_05480</name>
</gene>
<dbReference type="InterPro" id="IPR036365">
    <property type="entry name" value="PGBD-like_sf"/>
</dbReference>
<name>A0A059FYC8_9PROT</name>
<dbReference type="AlphaFoldDB" id="A0A059FYC8"/>
<reference evidence="1 2" key="1">
    <citation type="submission" date="2013-04" db="EMBL/GenBank/DDBJ databases">
        <title>Hyphomonas hirschiana VP5 Genome Sequencing.</title>
        <authorList>
            <person name="Lai Q."/>
            <person name="Shao Z."/>
        </authorList>
    </citation>
    <scope>NUCLEOTIDE SEQUENCE [LARGE SCALE GENOMIC DNA]</scope>
    <source>
        <strain evidence="1 2">VP5</strain>
    </source>
</reference>
<comment type="caution">
    <text evidence="1">The sequence shown here is derived from an EMBL/GenBank/DDBJ whole genome shotgun (WGS) entry which is preliminary data.</text>
</comment>
<organism evidence="1 2">
    <name type="scientific">Hyphomonas hirschiana VP5</name>
    <dbReference type="NCBI Taxonomy" id="1280951"/>
    <lineage>
        <taxon>Bacteria</taxon>
        <taxon>Pseudomonadati</taxon>
        <taxon>Pseudomonadota</taxon>
        <taxon>Alphaproteobacteria</taxon>
        <taxon>Hyphomonadales</taxon>
        <taxon>Hyphomonadaceae</taxon>
        <taxon>Hyphomonas</taxon>
    </lineage>
</organism>
<dbReference type="Pfam" id="PF06282">
    <property type="entry name" value="DUF1036"/>
    <property type="match status" value="2"/>
</dbReference>
<evidence type="ECO:0000313" key="2">
    <source>
        <dbReference type="Proteomes" id="UP000025061"/>
    </source>
</evidence>
<dbReference type="EMBL" id="ARYI01000003">
    <property type="protein sequence ID" value="KCZ95582.1"/>
    <property type="molecule type" value="Genomic_DNA"/>
</dbReference>
<dbReference type="OrthoDB" id="9806840at2"/>
<accession>A0A059FYC8</accession>
<keyword evidence="2" id="KW-1185">Reference proteome</keyword>
<evidence type="ECO:0000313" key="1">
    <source>
        <dbReference type="EMBL" id="KCZ95582.1"/>
    </source>
</evidence>
<protein>
    <recommendedName>
        <fullName evidence="3">Peptidoglycan binding-like domain-containing protein</fullName>
    </recommendedName>
</protein>
<sequence>MALERWFLRIVVLAIASLAVLLLPAEAQEGEGWKLCNRTSFVIEAAVGHQQGAGITVEGWTKLHPGACRIALPGPLKAGVHYLYGRTSTAHLGGGREWGGRQELCVDPTGGFSLESPPDCAAMGLEAQGFRPVDITKDGSWTNLFTEVENYSEDSARNAGLQRLLDEAGVVSGSVDGYIGQRTRAAIADFLKLRGLPANLSDADLIDYLEQAAEERGRNVGFTLCNRTKNRIWSAISRRSPEGWESRGWWRIEAGGCARVIDRPLRGSEHFVYAEMEDGAQLRTLANADEAFCVGRSKFAISGREDCEDSAYRTALFTRTPAPVERKLVYEFFARDFTEVAGQ</sequence>
<dbReference type="Proteomes" id="UP000025061">
    <property type="component" value="Unassembled WGS sequence"/>
</dbReference>
<dbReference type="InterPro" id="IPR009380">
    <property type="entry name" value="DUF1036"/>
</dbReference>
<dbReference type="PATRIC" id="fig|1280951.3.peg.1108"/>
<proteinExistence type="predicted"/>
<dbReference type="SUPFAM" id="SSF47090">
    <property type="entry name" value="PGBD-like"/>
    <property type="match status" value="1"/>
</dbReference>
<dbReference type="RefSeq" id="WP_011645449.1">
    <property type="nucleotide sequence ID" value="NZ_ARYI01000003.1"/>
</dbReference>